<dbReference type="NCBIfam" id="NF045629">
    <property type="entry name" value="monooxsub_HsaA"/>
    <property type="match status" value="1"/>
</dbReference>
<evidence type="ECO:0000256" key="2">
    <source>
        <dbReference type="ARBA" id="ARBA00049661"/>
    </source>
</evidence>
<name>A0A6G9YKE0_9NOCA</name>
<dbReference type="InterPro" id="IPR037069">
    <property type="entry name" value="AcylCoA_DH/ox_N_sf"/>
</dbReference>
<dbReference type="Proteomes" id="UP000503540">
    <property type="component" value="Chromosome"/>
</dbReference>
<feature type="domain" description="Acyl-CoA dehydrogenase/oxidase N-terminal" evidence="4">
    <location>
        <begin position="34"/>
        <end position="99"/>
    </location>
</feature>
<dbReference type="GO" id="GO:0033539">
    <property type="term" value="P:fatty acid beta-oxidation using acyl-CoA dehydrogenase"/>
    <property type="evidence" value="ECO:0007669"/>
    <property type="project" value="TreeGrafter"/>
</dbReference>
<protein>
    <submittedName>
        <fullName evidence="6">Flavin-dependent monooxygenase</fullName>
    </submittedName>
</protein>
<dbReference type="GO" id="GO:0050660">
    <property type="term" value="F:flavin adenine dinucleotide binding"/>
    <property type="evidence" value="ECO:0007669"/>
    <property type="project" value="InterPro"/>
</dbReference>
<keyword evidence="6" id="KW-0503">Monooxygenase</keyword>
<dbReference type="InterPro" id="IPR050741">
    <property type="entry name" value="Acyl-CoA_dehydrogenase"/>
</dbReference>
<evidence type="ECO:0000259" key="4">
    <source>
        <dbReference type="Pfam" id="PF02771"/>
    </source>
</evidence>
<dbReference type="RefSeq" id="WP_167476135.1">
    <property type="nucleotide sequence ID" value="NZ_CP046172.1"/>
</dbReference>
<evidence type="ECO:0000313" key="6">
    <source>
        <dbReference type="EMBL" id="QIS13620.1"/>
    </source>
</evidence>
<dbReference type="PANTHER" id="PTHR48083">
    <property type="entry name" value="MEDIUM-CHAIN SPECIFIC ACYL-COA DEHYDROGENASE, MITOCHONDRIAL-RELATED"/>
    <property type="match status" value="1"/>
</dbReference>
<dbReference type="Pfam" id="PF08028">
    <property type="entry name" value="Acyl-CoA_dh_2"/>
    <property type="match status" value="1"/>
</dbReference>
<dbReference type="AlphaFoldDB" id="A0A6G9YKE0"/>
<sequence>MTGYDRPVQSNERSSSDNTAESVLSAVDDLLPVLRDRAQETEDARRIPVASIKALRETGFFKLLRPRRFGGHEADPVTFYTAVRQLASACGSTGWVASVLGVPQWNLALYDPRAQADVWDADPDAHICSSYALTGTAIRVPGGYRLSGRWGFASGCDHASWALLGAKVIDDGAAVESATFLVPLPDFTIDDVWHTVGLRGTGSNDLLVEDVFVPEHRVLNSDAVTKCVTPGQAVNDAALYRIPFGAIHPNSITAAIIGMAQGGYEAHLAHQRGRVRVALPGDARRETGFTGTPFAEDSAALERIAQAASEIDAAWLQLTRNTNALLDIARRREPIPMLERARTRRDQVRGTERSIFAIDRLFENSGGRALRSDTALQRFWRDAHAGRAHAANDPERAYRMFGTAELAAPTTSPTAPAGQVHDR</sequence>
<comment type="similarity">
    <text evidence="2">Belongs to the HpaH/HsaA monooxygenase family.</text>
</comment>
<evidence type="ECO:0000256" key="1">
    <source>
        <dbReference type="ARBA" id="ARBA00023002"/>
    </source>
</evidence>
<dbReference type="Gene3D" id="2.40.110.10">
    <property type="entry name" value="Butyryl-CoA Dehydrogenase, subunit A, domain 2"/>
    <property type="match status" value="1"/>
</dbReference>
<dbReference type="EMBL" id="CP046172">
    <property type="protein sequence ID" value="QIS13620.1"/>
    <property type="molecule type" value="Genomic_DNA"/>
</dbReference>
<organism evidence="6 7">
    <name type="scientific">Nocardia arthritidis</name>
    <dbReference type="NCBI Taxonomy" id="228602"/>
    <lineage>
        <taxon>Bacteria</taxon>
        <taxon>Bacillati</taxon>
        <taxon>Actinomycetota</taxon>
        <taxon>Actinomycetes</taxon>
        <taxon>Mycobacteriales</taxon>
        <taxon>Nocardiaceae</taxon>
        <taxon>Nocardia</taxon>
    </lineage>
</organism>
<dbReference type="KEGG" id="nah:F5544_28855"/>
<dbReference type="GO" id="GO:0003995">
    <property type="term" value="F:acyl-CoA dehydrogenase activity"/>
    <property type="evidence" value="ECO:0007669"/>
    <property type="project" value="TreeGrafter"/>
</dbReference>
<gene>
    <name evidence="6" type="ORF">F5544_28855</name>
</gene>
<feature type="domain" description="Acyl-CoA dehydrogenase C-terminal" evidence="5">
    <location>
        <begin position="252"/>
        <end position="393"/>
    </location>
</feature>
<dbReference type="InterPro" id="IPR009100">
    <property type="entry name" value="AcylCoA_DH/oxidase_NM_dom_sf"/>
</dbReference>
<dbReference type="CDD" id="cd01159">
    <property type="entry name" value="NcnH"/>
    <property type="match status" value="1"/>
</dbReference>
<dbReference type="SUPFAM" id="SSF47203">
    <property type="entry name" value="Acyl-CoA dehydrogenase C-terminal domain-like"/>
    <property type="match status" value="1"/>
</dbReference>
<dbReference type="Gene3D" id="1.10.540.10">
    <property type="entry name" value="Acyl-CoA dehydrogenase/oxidase, N-terminal domain"/>
    <property type="match status" value="1"/>
</dbReference>
<dbReference type="GO" id="GO:0016712">
    <property type="term" value="F:oxidoreductase activity, acting on paired donors, with incorporation or reduction of molecular oxygen, reduced flavin or flavoprotein as one donor, and incorporation of one atom of oxygen"/>
    <property type="evidence" value="ECO:0007669"/>
    <property type="project" value="TreeGrafter"/>
</dbReference>
<dbReference type="PIRSF" id="PIRSF016578">
    <property type="entry name" value="HsaA"/>
    <property type="match status" value="1"/>
</dbReference>
<dbReference type="PANTHER" id="PTHR48083:SF19">
    <property type="entry name" value="FLAVIN-DEPENDENT MONOOXYGENASE, OXYGENASE SUBUNIT HSAA"/>
    <property type="match status" value="1"/>
</dbReference>
<accession>A0A6G9YKE0</accession>
<dbReference type="InterPro" id="IPR036250">
    <property type="entry name" value="AcylCo_DH-like_C"/>
</dbReference>
<dbReference type="Gene3D" id="1.20.140.10">
    <property type="entry name" value="Butyryl-CoA Dehydrogenase, subunit A, domain 3"/>
    <property type="match status" value="1"/>
</dbReference>
<dbReference type="InterPro" id="IPR013786">
    <property type="entry name" value="AcylCoA_DH/ox_N"/>
</dbReference>
<dbReference type="GO" id="GO:0005737">
    <property type="term" value="C:cytoplasm"/>
    <property type="evidence" value="ECO:0007669"/>
    <property type="project" value="TreeGrafter"/>
</dbReference>
<keyword evidence="7" id="KW-1185">Reference proteome</keyword>
<dbReference type="InterPro" id="IPR046373">
    <property type="entry name" value="Acyl-CoA_Oxase/DH_mid-dom_sf"/>
</dbReference>
<dbReference type="InterPro" id="IPR013107">
    <property type="entry name" value="Acyl-CoA_DH_C"/>
</dbReference>
<dbReference type="SUPFAM" id="SSF56645">
    <property type="entry name" value="Acyl-CoA dehydrogenase NM domain-like"/>
    <property type="match status" value="1"/>
</dbReference>
<dbReference type="InterPro" id="IPR054617">
    <property type="entry name" value="HsaA"/>
</dbReference>
<evidence type="ECO:0000256" key="3">
    <source>
        <dbReference type="SAM" id="MobiDB-lite"/>
    </source>
</evidence>
<proteinExistence type="inferred from homology"/>
<feature type="compositionally biased region" description="Polar residues" evidence="3">
    <location>
        <begin position="8"/>
        <end position="22"/>
    </location>
</feature>
<dbReference type="Pfam" id="PF02771">
    <property type="entry name" value="Acyl-CoA_dh_N"/>
    <property type="match status" value="1"/>
</dbReference>
<evidence type="ECO:0000313" key="7">
    <source>
        <dbReference type="Proteomes" id="UP000503540"/>
    </source>
</evidence>
<keyword evidence="1" id="KW-0560">Oxidoreductase</keyword>
<reference evidence="6 7" key="1">
    <citation type="journal article" date="2019" name="ACS Chem. Biol.">
        <title>Identification and Mobilization of a Cryptic Antibiotic Biosynthesis Gene Locus from a Human-Pathogenic Nocardia Isolate.</title>
        <authorList>
            <person name="Herisse M."/>
            <person name="Ishida K."/>
            <person name="Porter J.L."/>
            <person name="Howden B."/>
            <person name="Hertweck C."/>
            <person name="Stinear T.P."/>
            <person name="Pidot S.J."/>
        </authorList>
    </citation>
    <scope>NUCLEOTIDE SEQUENCE [LARGE SCALE GENOMIC DNA]</scope>
    <source>
        <strain evidence="6 7">AUSMDU00012717</strain>
    </source>
</reference>
<feature type="region of interest" description="Disordered" evidence="3">
    <location>
        <begin position="1"/>
        <end position="22"/>
    </location>
</feature>
<evidence type="ECO:0000259" key="5">
    <source>
        <dbReference type="Pfam" id="PF08028"/>
    </source>
</evidence>